<organism evidence="2 3">
    <name type="scientific">Phytobacter palmae</name>
    <dbReference type="NCBI Taxonomy" id="1855371"/>
    <lineage>
        <taxon>Bacteria</taxon>
        <taxon>Pseudomonadati</taxon>
        <taxon>Pseudomonadota</taxon>
        <taxon>Gammaproteobacteria</taxon>
        <taxon>Enterobacterales</taxon>
        <taxon>Enterobacteriaceae</taxon>
        <taxon>Phytobacter</taxon>
    </lineage>
</organism>
<sequence>MADMNRRCFMKMLSGAALTTPWLLEAAEKGHSAAASASASAPVTGAFLLSPKEWVPNNPALPVLLYRQVIPGRATAQDAQQLFAKNGWPPQWVDGVFDYHHYHSTAHEVLGVVGGEARLMLGGPGGKELTVRRGDVVVLPAGTGHCNLGSSADFSVVGAYPPGQNFDLCRDAPTAQRLAAIASATFPHSDPVFGAQGLLLEQWL</sequence>
<keyword evidence="3" id="KW-1185">Reference proteome</keyword>
<comment type="caution">
    <text evidence="2">The sequence shown here is derived from an EMBL/GenBank/DDBJ whole genome shotgun (WGS) entry which is preliminary data.</text>
</comment>
<dbReference type="CDD" id="cd02219">
    <property type="entry name" value="cupin_YjlB-like"/>
    <property type="match status" value="1"/>
</dbReference>
<dbReference type="InterPro" id="IPR006311">
    <property type="entry name" value="TAT_signal"/>
</dbReference>
<dbReference type="RefSeq" id="WP_343192992.1">
    <property type="nucleotide sequence ID" value="NZ_JBCIVJ010000001.1"/>
</dbReference>
<dbReference type="InterPro" id="IPR014710">
    <property type="entry name" value="RmlC-like_jellyroll"/>
</dbReference>
<accession>A0ABU9V0H8</accession>
<feature type="domain" description="Cupin type-2" evidence="1">
    <location>
        <begin position="100"/>
        <end position="146"/>
    </location>
</feature>
<evidence type="ECO:0000313" key="2">
    <source>
        <dbReference type="EMBL" id="MEN0577588.1"/>
    </source>
</evidence>
<dbReference type="Gene3D" id="2.60.120.10">
    <property type="entry name" value="Jelly Rolls"/>
    <property type="match status" value="1"/>
</dbReference>
<dbReference type="PANTHER" id="PTHR36448">
    <property type="entry name" value="BLR7373 PROTEIN"/>
    <property type="match status" value="1"/>
</dbReference>
<reference evidence="2 3" key="1">
    <citation type="submission" date="2024-02" db="EMBL/GenBank/DDBJ databases">
        <title>Whole genome of MDR Enterobacteriaceae from southern Thailand.</title>
        <authorList>
            <person name="Surachat K."/>
        </authorList>
    </citation>
    <scope>NUCLEOTIDE SEQUENCE [LARGE SCALE GENOMIC DNA]</scope>
    <source>
        <strain evidence="2 3">PSU_29</strain>
    </source>
</reference>
<gene>
    <name evidence="2" type="ORF">AAIG39_01020</name>
</gene>
<dbReference type="InterPro" id="IPR011051">
    <property type="entry name" value="RmlC_Cupin_sf"/>
</dbReference>
<dbReference type="Pfam" id="PF07883">
    <property type="entry name" value="Cupin_2"/>
    <property type="match status" value="1"/>
</dbReference>
<protein>
    <submittedName>
        <fullName evidence="2">Cupin domain-containing protein</fullName>
    </submittedName>
</protein>
<name>A0ABU9V0H8_9ENTR</name>
<dbReference type="PANTHER" id="PTHR36448:SF2">
    <property type="entry name" value="CUPIN TYPE-1 DOMAIN-CONTAINING PROTEIN"/>
    <property type="match status" value="1"/>
</dbReference>
<dbReference type="EMBL" id="JBCIVJ010000001">
    <property type="protein sequence ID" value="MEN0577588.1"/>
    <property type="molecule type" value="Genomic_DNA"/>
</dbReference>
<dbReference type="PROSITE" id="PS51318">
    <property type="entry name" value="TAT"/>
    <property type="match status" value="1"/>
</dbReference>
<dbReference type="InterPro" id="IPR047121">
    <property type="entry name" value="YjiB-like"/>
</dbReference>
<dbReference type="SUPFAM" id="SSF51182">
    <property type="entry name" value="RmlC-like cupins"/>
    <property type="match status" value="1"/>
</dbReference>
<dbReference type="InterPro" id="IPR013096">
    <property type="entry name" value="Cupin_2"/>
</dbReference>
<proteinExistence type="predicted"/>
<dbReference type="Proteomes" id="UP001411173">
    <property type="component" value="Unassembled WGS sequence"/>
</dbReference>
<evidence type="ECO:0000259" key="1">
    <source>
        <dbReference type="Pfam" id="PF07883"/>
    </source>
</evidence>
<evidence type="ECO:0000313" key="3">
    <source>
        <dbReference type="Proteomes" id="UP001411173"/>
    </source>
</evidence>